<proteinExistence type="predicted"/>
<organism evidence="1 2">
    <name type="scientific">Candidatus Geothrix odensensis</name>
    <dbReference type="NCBI Taxonomy" id="2954440"/>
    <lineage>
        <taxon>Bacteria</taxon>
        <taxon>Pseudomonadati</taxon>
        <taxon>Acidobacteriota</taxon>
        <taxon>Holophagae</taxon>
        <taxon>Holophagales</taxon>
        <taxon>Holophagaceae</taxon>
        <taxon>Geothrix</taxon>
    </lineage>
</organism>
<reference evidence="1 2" key="1">
    <citation type="submission" date="2020-10" db="EMBL/GenBank/DDBJ databases">
        <title>Connecting structure to function with the recovery of over 1000 high-quality activated sludge metagenome-assembled genomes encoding full-length rRNA genes using long-read sequencing.</title>
        <authorList>
            <person name="Singleton C.M."/>
            <person name="Petriglieri F."/>
            <person name="Kristensen J.M."/>
            <person name="Kirkegaard R.H."/>
            <person name="Michaelsen T.Y."/>
            <person name="Andersen M.H."/>
            <person name="Karst S.M."/>
            <person name="Dueholm M.S."/>
            <person name="Nielsen P.H."/>
            <person name="Albertsen M."/>
        </authorList>
    </citation>
    <scope>NUCLEOTIDE SEQUENCE [LARGE SCALE GENOMIC DNA]</scope>
    <source>
        <strain evidence="1">OdNE_18-Q3-R46-58_MAXAC.008</strain>
    </source>
</reference>
<evidence type="ECO:0000313" key="2">
    <source>
        <dbReference type="Proteomes" id="UP000709959"/>
    </source>
</evidence>
<evidence type="ECO:0000313" key="1">
    <source>
        <dbReference type="EMBL" id="MBK8573306.1"/>
    </source>
</evidence>
<gene>
    <name evidence="1" type="ORF">IPN91_11850</name>
</gene>
<comment type="caution">
    <text evidence="1">The sequence shown here is derived from an EMBL/GenBank/DDBJ whole genome shotgun (WGS) entry which is preliminary data.</text>
</comment>
<dbReference type="InterPro" id="IPR025659">
    <property type="entry name" value="Tubby-like_C"/>
</dbReference>
<evidence type="ECO:0008006" key="3">
    <source>
        <dbReference type="Google" id="ProtNLM"/>
    </source>
</evidence>
<name>A0A936K6N8_9BACT</name>
<dbReference type="AlphaFoldDB" id="A0A936K6N8"/>
<accession>A0A936K6N8</accession>
<dbReference type="InterPro" id="IPR005552">
    <property type="entry name" value="Scramblase"/>
</dbReference>
<dbReference type="EMBL" id="JADKCH010000016">
    <property type="protein sequence ID" value="MBK8573306.1"/>
    <property type="molecule type" value="Genomic_DNA"/>
</dbReference>
<dbReference type="Proteomes" id="UP000709959">
    <property type="component" value="Unassembled WGS sequence"/>
</dbReference>
<dbReference type="Pfam" id="PF03803">
    <property type="entry name" value="Scramblase"/>
    <property type="match status" value="1"/>
</dbReference>
<dbReference type="GO" id="GO:0017128">
    <property type="term" value="F:phospholipid scramblase activity"/>
    <property type="evidence" value="ECO:0007669"/>
    <property type="project" value="InterPro"/>
</dbReference>
<protein>
    <recommendedName>
        <fullName evidence="3">Scramblase</fullName>
    </recommendedName>
</protein>
<dbReference type="SUPFAM" id="SSF54518">
    <property type="entry name" value="Tubby C-terminal domain-like"/>
    <property type="match status" value="1"/>
</dbReference>
<sequence>MFENRTRLFVKERVSLLKLRDTYDLLEVESLGSVGLAKDEPATWAKWARLLAKKALLPTTLNVYADNHPQPQLSIHKRPGIFRTRLEIRDAHGQLLVQVISKVFTLGGALVIQDAGRQPIGELTGDWKGWDYTATLRGEAIGRVTKKWAGLAKELFTNADQYLVEASQPQHFRLVLGLALAVDLVYKERQG</sequence>